<dbReference type="GO" id="GO:0004222">
    <property type="term" value="F:metalloendopeptidase activity"/>
    <property type="evidence" value="ECO:0007669"/>
    <property type="project" value="InterPro"/>
</dbReference>
<evidence type="ECO:0000256" key="3">
    <source>
        <dbReference type="ARBA" id="ARBA00022692"/>
    </source>
</evidence>
<evidence type="ECO:0000259" key="12">
    <source>
        <dbReference type="Pfam" id="PF01435"/>
    </source>
</evidence>
<keyword evidence="1" id="KW-1003">Cell membrane</keyword>
<evidence type="ECO:0000256" key="9">
    <source>
        <dbReference type="ARBA" id="ARBA00023136"/>
    </source>
</evidence>
<feature type="transmembrane region" description="Helical" evidence="11">
    <location>
        <begin position="12"/>
        <end position="32"/>
    </location>
</feature>
<dbReference type="RefSeq" id="WP_090614292.1">
    <property type="nucleotide sequence ID" value="NZ_FOFD01000001.1"/>
</dbReference>
<dbReference type="GO" id="GO:0006508">
    <property type="term" value="P:proteolysis"/>
    <property type="evidence" value="ECO:0007669"/>
    <property type="project" value="UniProtKB-KW"/>
</dbReference>
<evidence type="ECO:0000256" key="5">
    <source>
        <dbReference type="ARBA" id="ARBA00022801"/>
    </source>
</evidence>
<dbReference type="GO" id="GO:0046872">
    <property type="term" value="F:metal ion binding"/>
    <property type="evidence" value="ECO:0007669"/>
    <property type="project" value="UniProtKB-KW"/>
</dbReference>
<evidence type="ECO:0000256" key="10">
    <source>
        <dbReference type="RuleBase" id="RU003983"/>
    </source>
</evidence>
<keyword evidence="7 11" id="KW-1133">Transmembrane helix</keyword>
<feature type="transmembrane region" description="Helical" evidence="11">
    <location>
        <begin position="39"/>
        <end position="59"/>
    </location>
</feature>
<name>A0A1H9CFX0_9EURY</name>
<keyword evidence="3 11" id="KW-0812">Transmembrane</keyword>
<evidence type="ECO:0000313" key="14">
    <source>
        <dbReference type="Proteomes" id="UP000199114"/>
    </source>
</evidence>
<keyword evidence="4" id="KW-0479">Metal-binding</keyword>
<dbReference type="OrthoDB" id="28389at2157"/>
<evidence type="ECO:0000256" key="8">
    <source>
        <dbReference type="ARBA" id="ARBA00023049"/>
    </source>
</evidence>
<dbReference type="PANTHER" id="PTHR43221:SF2">
    <property type="entry name" value="PROTEASE HTPX HOMOLOG"/>
    <property type="match status" value="1"/>
</dbReference>
<evidence type="ECO:0000256" key="4">
    <source>
        <dbReference type="ARBA" id="ARBA00022723"/>
    </source>
</evidence>
<keyword evidence="8 10" id="KW-0482">Metalloprotease</keyword>
<protein>
    <submittedName>
        <fullName evidence="13">Heat shock protein HtpX</fullName>
    </submittedName>
</protein>
<organism evidence="13 14">
    <name type="scientific">Natrinema salaciae</name>
    <dbReference type="NCBI Taxonomy" id="1186196"/>
    <lineage>
        <taxon>Archaea</taxon>
        <taxon>Methanobacteriati</taxon>
        <taxon>Methanobacteriota</taxon>
        <taxon>Stenosarchaea group</taxon>
        <taxon>Halobacteria</taxon>
        <taxon>Halobacteriales</taxon>
        <taxon>Natrialbaceae</taxon>
        <taxon>Natrinema</taxon>
    </lineage>
</organism>
<keyword evidence="5 10" id="KW-0378">Hydrolase</keyword>
<accession>A0A1H9CFX0</accession>
<evidence type="ECO:0000256" key="2">
    <source>
        <dbReference type="ARBA" id="ARBA00022670"/>
    </source>
</evidence>
<dbReference type="InterPro" id="IPR001915">
    <property type="entry name" value="Peptidase_M48"/>
</dbReference>
<keyword evidence="2 10" id="KW-0645">Protease</keyword>
<evidence type="ECO:0000313" key="13">
    <source>
        <dbReference type="EMBL" id="SEP99643.1"/>
    </source>
</evidence>
<keyword evidence="14" id="KW-1185">Reference proteome</keyword>
<evidence type="ECO:0000256" key="1">
    <source>
        <dbReference type="ARBA" id="ARBA00022475"/>
    </source>
</evidence>
<evidence type="ECO:0000256" key="6">
    <source>
        <dbReference type="ARBA" id="ARBA00022833"/>
    </source>
</evidence>
<dbReference type="PANTHER" id="PTHR43221">
    <property type="entry name" value="PROTEASE HTPX"/>
    <property type="match status" value="1"/>
</dbReference>
<dbReference type="Proteomes" id="UP000199114">
    <property type="component" value="Unassembled WGS sequence"/>
</dbReference>
<dbReference type="CDD" id="cd07327">
    <property type="entry name" value="M48B_HtpX_like"/>
    <property type="match status" value="1"/>
</dbReference>
<dbReference type="EMBL" id="FOFD01000001">
    <property type="protein sequence ID" value="SEP99643.1"/>
    <property type="molecule type" value="Genomic_DNA"/>
</dbReference>
<feature type="domain" description="Peptidase M48" evidence="12">
    <location>
        <begin position="115"/>
        <end position="331"/>
    </location>
</feature>
<comment type="cofactor">
    <cofactor evidence="10">
        <name>Zn(2+)</name>
        <dbReference type="ChEBI" id="CHEBI:29105"/>
    </cofactor>
    <text evidence="10">Binds 1 zinc ion per subunit.</text>
</comment>
<evidence type="ECO:0000256" key="11">
    <source>
        <dbReference type="SAM" id="Phobius"/>
    </source>
</evidence>
<keyword evidence="6 10" id="KW-0862">Zinc</keyword>
<dbReference type="AlphaFoldDB" id="A0A1H9CFX0"/>
<dbReference type="Gene3D" id="3.30.2010.10">
    <property type="entry name" value="Metalloproteases ('zincins'), catalytic domain"/>
    <property type="match status" value="1"/>
</dbReference>
<proteinExistence type="inferred from homology"/>
<gene>
    <name evidence="13" type="ORF">SAMN04489841_1032</name>
</gene>
<evidence type="ECO:0000256" key="7">
    <source>
        <dbReference type="ARBA" id="ARBA00022989"/>
    </source>
</evidence>
<feature type="transmembrane region" description="Helical" evidence="11">
    <location>
        <begin position="71"/>
        <end position="91"/>
    </location>
</feature>
<keyword evidence="13" id="KW-0346">Stress response</keyword>
<reference evidence="14" key="1">
    <citation type="submission" date="2016-10" db="EMBL/GenBank/DDBJ databases">
        <authorList>
            <person name="Varghese N."/>
            <person name="Submissions S."/>
        </authorList>
    </citation>
    <scope>NUCLEOTIDE SEQUENCE [LARGE SCALE GENOMIC DNA]</scope>
    <source>
        <strain evidence="14">DSM 25055</strain>
    </source>
</reference>
<sequence>MLLDLRTRVSLVLRMLAALAVLTPVSIGIGATGVLAGGFLGWLALLVILYVLETLLLPVPGDSYGLLEWALTNPVPVVVGAGCLLLPVLYVRPVRDEIRAFRTELGKAGAPASETHPEIATMARRLAQQAAIPEPDVYVADRRRPESYAVGGRSNGTVIVTTGLVNRLSDAELAAVIAHELSHLVNGDSRIMSLVLAPMLLAEHVGSDGPPPRRLLLHQPLAYLATFALWALLAATTAIQRLCCQLAIAVLSRGREFAADRGAAELTGSPSALASALETLDDGRDRPSEDKRTWARSASALDLLPRERAVGSRGWFRTHPHTDERIDRLERLVATQVADAR</sequence>
<keyword evidence="9 11" id="KW-0472">Membrane</keyword>
<comment type="similarity">
    <text evidence="10">Belongs to the peptidase M48 family.</text>
</comment>
<dbReference type="STRING" id="1186196.SAMN04489841_1032"/>
<dbReference type="Pfam" id="PF01435">
    <property type="entry name" value="Peptidase_M48"/>
    <property type="match status" value="1"/>
</dbReference>
<dbReference type="InterPro" id="IPR050083">
    <property type="entry name" value="HtpX_protease"/>
</dbReference>